<keyword evidence="2" id="KW-0503">Monooxygenase</keyword>
<reference evidence="2 3" key="1">
    <citation type="submission" date="2018-11" db="EMBL/GenBank/DDBJ databases">
        <title>Rhizobium chutanense sp. nov., isolated from root nodules of Phaseolus vulgaris in China.</title>
        <authorList>
            <person name="Huo Y."/>
        </authorList>
    </citation>
    <scope>NUCLEOTIDE SEQUENCE [LARGE SCALE GENOMIC DNA]</scope>
    <source>
        <strain evidence="2 3">C16</strain>
    </source>
</reference>
<dbReference type="AlphaFoldDB" id="A0A3S0RXZ4"/>
<protein>
    <submittedName>
        <fullName evidence="2">Antibiotic biosynthesis monooxygenase</fullName>
    </submittedName>
</protein>
<dbReference type="InterPro" id="IPR011008">
    <property type="entry name" value="Dimeric_a/b-barrel"/>
</dbReference>
<sequence length="122" mass="13743">MSHLRPMDPAFPIDRQIELEASPVVLINLFTLDKADEPSFLEVWQDDAAFMKRQPGFISTQLHRALGENPTYLNYAVWESNAHFRAAFIHPEFRAKTSAYPSSAIASPHLFQKVAVADICVA</sequence>
<dbReference type="Proteomes" id="UP000278081">
    <property type="component" value="Unassembled WGS sequence"/>
</dbReference>
<gene>
    <name evidence="2" type="ORF">EFR84_18335</name>
</gene>
<dbReference type="Pfam" id="PF03992">
    <property type="entry name" value="ABM"/>
    <property type="match status" value="1"/>
</dbReference>
<name>A0A3S0RXZ4_9HYPH</name>
<dbReference type="RefSeq" id="WP_126910252.1">
    <property type="nucleotide sequence ID" value="NZ_ML133762.1"/>
</dbReference>
<dbReference type="SUPFAM" id="SSF54909">
    <property type="entry name" value="Dimeric alpha+beta barrel"/>
    <property type="match status" value="1"/>
</dbReference>
<proteinExistence type="predicted"/>
<evidence type="ECO:0000313" key="3">
    <source>
        <dbReference type="Proteomes" id="UP000278081"/>
    </source>
</evidence>
<feature type="domain" description="ABM" evidence="1">
    <location>
        <begin position="24"/>
        <end position="114"/>
    </location>
</feature>
<organism evidence="2 3">
    <name type="scientific">Rhizobium chutanense</name>
    <dbReference type="NCBI Taxonomy" id="2035448"/>
    <lineage>
        <taxon>Bacteria</taxon>
        <taxon>Pseudomonadati</taxon>
        <taxon>Pseudomonadota</taxon>
        <taxon>Alphaproteobacteria</taxon>
        <taxon>Hyphomicrobiales</taxon>
        <taxon>Rhizobiaceae</taxon>
        <taxon>Rhizobium/Agrobacterium group</taxon>
        <taxon>Rhizobium</taxon>
    </lineage>
</organism>
<dbReference type="Gene3D" id="3.30.70.100">
    <property type="match status" value="1"/>
</dbReference>
<evidence type="ECO:0000313" key="2">
    <source>
        <dbReference type="EMBL" id="RUM03935.1"/>
    </source>
</evidence>
<dbReference type="GO" id="GO:0004497">
    <property type="term" value="F:monooxygenase activity"/>
    <property type="evidence" value="ECO:0007669"/>
    <property type="project" value="UniProtKB-KW"/>
</dbReference>
<evidence type="ECO:0000259" key="1">
    <source>
        <dbReference type="PROSITE" id="PS51725"/>
    </source>
</evidence>
<dbReference type="InterPro" id="IPR007138">
    <property type="entry name" value="ABM_dom"/>
</dbReference>
<comment type="caution">
    <text evidence="2">The sequence shown here is derived from an EMBL/GenBank/DDBJ whole genome shotgun (WGS) entry which is preliminary data.</text>
</comment>
<keyword evidence="2" id="KW-0560">Oxidoreductase</keyword>
<dbReference type="PROSITE" id="PS51725">
    <property type="entry name" value="ABM"/>
    <property type="match status" value="1"/>
</dbReference>
<accession>A0A3S0RXZ4</accession>
<dbReference type="EMBL" id="RJTJ01000015">
    <property type="protein sequence ID" value="RUM03935.1"/>
    <property type="molecule type" value="Genomic_DNA"/>
</dbReference>
<dbReference type="OrthoDB" id="1494517at2"/>